<reference evidence="1 2" key="1">
    <citation type="journal article" date="2022" name="Plant J.">
        <title>Chromosome-level genome of Camellia lanceoleosa provides a valuable resource for understanding genome evolution and self-incompatibility.</title>
        <authorList>
            <person name="Gong W."/>
            <person name="Xiao S."/>
            <person name="Wang L."/>
            <person name="Liao Z."/>
            <person name="Chang Y."/>
            <person name="Mo W."/>
            <person name="Hu G."/>
            <person name="Li W."/>
            <person name="Zhao G."/>
            <person name="Zhu H."/>
            <person name="Hu X."/>
            <person name="Ji K."/>
            <person name="Xiang X."/>
            <person name="Song Q."/>
            <person name="Yuan D."/>
            <person name="Jin S."/>
            <person name="Zhang L."/>
        </authorList>
    </citation>
    <scope>NUCLEOTIDE SEQUENCE [LARGE SCALE GENOMIC DNA]</scope>
    <source>
        <strain evidence="1">SQ_2022a</strain>
    </source>
</reference>
<accession>A0ACC0HHQ4</accession>
<protein>
    <submittedName>
        <fullName evidence="1">Uncharacterized protein</fullName>
    </submittedName>
</protein>
<gene>
    <name evidence="1" type="ORF">LOK49_LG06G02528</name>
</gene>
<name>A0ACC0HHQ4_9ERIC</name>
<evidence type="ECO:0000313" key="1">
    <source>
        <dbReference type="EMBL" id="KAI8012514.1"/>
    </source>
</evidence>
<dbReference type="EMBL" id="CM045762">
    <property type="protein sequence ID" value="KAI8012514.1"/>
    <property type="molecule type" value="Genomic_DNA"/>
</dbReference>
<dbReference type="Proteomes" id="UP001060215">
    <property type="component" value="Chromosome 5"/>
</dbReference>
<evidence type="ECO:0000313" key="2">
    <source>
        <dbReference type="Proteomes" id="UP001060215"/>
    </source>
</evidence>
<comment type="caution">
    <text evidence="1">The sequence shown here is derived from an EMBL/GenBank/DDBJ whole genome shotgun (WGS) entry which is preliminary data.</text>
</comment>
<keyword evidence="2" id="KW-1185">Reference proteome</keyword>
<sequence length="73" mass="8087">MDARSLSFIWKKLIMLIVVAAFASFLVGIAVEANIVCQGKCEDIPDCDGFCKRVGFKSGHCFPPLYQYCCCQS</sequence>
<proteinExistence type="predicted"/>
<organism evidence="1 2">
    <name type="scientific">Camellia lanceoleosa</name>
    <dbReference type="NCBI Taxonomy" id="1840588"/>
    <lineage>
        <taxon>Eukaryota</taxon>
        <taxon>Viridiplantae</taxon>
        <taxon>Streptophyta</taxon>
        <taxon>Embryophyta</taxon>
        <taxon>Tracheophyta</taxon>
        <taxon>Spermatophyta</taxon>
        <taxon>Magnoliopsida</taxon>
        <taxon>eudicotyledons</taxon>
        <taxon>Gunneridae</taxon>
        <taxon>Pentapetalae</taxon>
        <taxon>asterids</taxon>
        <taxon>Ericales</taxon>
        <taxon>Theaceae</taxon>
        <taxon>Camellia</taxon>
    </lineage>
</organism>